<dbReference type="EMBL" id="FOAG01000002">
    <property type="protein sequence ID" value="SEK82878.1"/>
    <property type="molecule type" value="Genomic_DNA"/>
</dbReference>
<dbReference type="Pfam" id="PF04365">
    <property type="entry name" value="BrnT_toxin"/>
    <property type="match status" value="1"/>
</dbReference>
<dbReference type="InterPro" id="IPR007460">
    <property type="entry name" value="BrnT_toxin"/>
</dbReference>
<evidence type="ECO:0000313" key="1">
    <source>
        <dbReference type="EMBL" id="SEK82878.1"/>
    </source>
</evidence>
<dbReference type="OrthoDB" id="839663at2"/>
<keyword evidence="2" id="KW-1185">Reference proteome</keyword>
<dbReference type="STRING" id="1287727.SAMN05443999_102352"/>
<reference evidence="1 2" key="1">
    <citation type="submission" date="2016-10" db="EMBL/GenBank/DDBJ databases">
        <authorList>
            <person name="de Groot N.N."/>
        </authorList>
    </citation>
    <scope>NUCLEOTIDE SEQUENCE [LARGE SCALE GENOMIC DNA]</scope>
    <source>
        <strain evidence="1 2">DSM 100674</strain>
    </source>
</reference>
<proteinExistence type="predicted"/>
<gene>
    <name evidence="1" type="ORF">SAMN05443999_102352</name>
</gene>
<accession>A0A1H7K7N3</accession>
<protein>
    <submittedName>
        <fullName evidence="1">Uncharacterized protein</fullName>
    </submittedName>
</protein>
<dbReference type="InterPro" id="IPR038573">
    <property type="entry name" value="BrnT_sf"/>
</dbReference>
<dbReference type="Gene3D" id="3.10.450.530">
    <property type="entry name" value="Ribonuclease toxin, BrnT, of type II toxin-antitoxin system"/>
    <property type="match status" value="1"/>
</dbReference>
<organism evidence="1 2">
    <name type="scientific">Roseovarius azorensis</name>
    <dbReference type="NCBI Taxonomy" id="1287727"/>
    <lineage>
        <taxon>Bacteria</taxon>
        <taxon>Pseudomonadati</taxon>
        <taxon>Pseudomonadota</taxon>
        <taxon>Alphaproteobacteria</taxon>
        <taxon>Rhodobacterales</taxon>
        <taxon>Roseobacteraceae</taxon>
        <taxon>Roseovarius</taxon>
    </lineage>
</organism>
<name>A0A1H7K7N3_9RHOB</name>
<dbReference type="AlphaFoldDB" id="A0A1H7K7N3"/>
<sequence>MNFEWDEEKRRATIRKHRIDFSDAVEVILGEPMILPARSDIEDRFIAVGPLAGKLVAVVFTMRGDTVRLITVRRARYDEQKRYQTVHAGTGPRA</sequence>
<evidence type="ECO:0000313" key="2">
    <source>
        <dbReference type="Proteomes" id="UP000199582"/>
    </source>
</evidence>
<dbReference type="RefSeq" id="WP_093032941.1">
    <property type="nucleotide sequence ID" value="NZ_FOAG01000002.1"/>
</dbReference>
<dbReference type="Proteomes" id="UP000199582">
    <property type="component" value="Unassembled WGS sequence"/>
</dbReference>